<evidence type="ECO:0000256" key="3">
    <source>
        <dbReference type="ARBA" id="ARBA00022605"/>
    </source>
</evidence>
<keyword evidence="11" id="KW-1185">Reference proteome</keyword>
<reference evidence="10 11" key="1">
    <citation type="submission" date="2023-07" db="EMBL/GenBank/DDBJ databases">
        <title>The novel representative of Negativicutes class, Anaeroselena agilis gen. nov. sp. nov.</title>
        <authorList>
            <person name="Prokofeva M.I."/>
            <person name="Elcheninov A.G."/>
            <person name="Klyukina A."/>
            <person name="Kublanov I.V."/>
            <person name="Frolov E.N."/>
            <person name="Podosokorskaya O.A."/>
        </authorList>
    </citation>
    <scope>NUCLEOTIDE SEQUENCE [LARGE SCALE GENOMIC DNA]</scope>
    <source>
        <strain evidence="10 11">4137-cl</strain>
    </source>
</reference>
<dbReference type="Proteomes" id="UP001254848">
    <property type="component" value="Unassembled WGS sequence"/>
</dbReference>
<evidence type="ECO:0000256" key="9">
    <source>
        <dbReference type="RuleBase" id="RU003662"/>
    </source>
</evidence>
<dbReference type="InterPro" id="IPR002028">
    <property type="entry name" value="Trp_synthase_suA"/>
</dbReference>
<evidence type="ECO:0000256" key="5">
    <source>
        <dbReference type="ARBA" id="ARBA00023141"/>
    </source>
</evidence>
<comment type="catalytic activity">
    <reaction evidence="7 8">
        <text>(1S,2R)-1-C-(indol-3-yl)glycerol 3-phosphate + L-serine = D-glyceraldehyde 3-phosphate + L-tryptophan + H2O</text>
        <dbReference type="Rhea" id="RHEA:10532"/>
        <dbReference type="ChEBI" id="CHEBI:15377"/>
        <dbReference type="ChEBI" id="CHEBI:33384"/>
        <dbReference type="ChEBI" id="CHEBI:57912"/>
        <dbReference type="ChEBI" id="CHEBI:58866"/>
        <dbReference type="ChEBI" id="CHEBI:59776"/>
        <dbReference type="EC" id="4.2.1.20"/>
    </reaction>
</comment>
<dbReference type="GO" id="GO:0004834">
    <property type="term" value="F:tryptophan synthase activity"/>
    <property type="evidence" value="ECO:0007669"/>
    <property type="project" value="UniProtKB-EC"/>
</dbReference>
<dbReference type="PANTHER" id="PTHR43406">
    <property type="entry name" value="TRYPTOPHAN SYNTHASE, ALPHA CHAIN"/>
    <property type="match status" value="1"/>
</dbReference>
<accession>A0ABU3P1G4</accession>
<evidence type="ECO:0000256" key="2">
    <source>
        <dbReference type="ARBA" id="ARBA00011270"/>
    </source>
</evidence>
<dbReference type="PANTHER" id="PTHR43406:SF1">
    <property type="entry name" value="TRYPTOPHAN SYNTHASE ALPHA CHAIN, CHLOROPLASTIC"/>
    <property type="match status" value="1"/>
</dbReference>
<evidence type="ECO:0000256" key="6">
    <source>
        <dbReference type="ARBA" id="ARBA00023239"/>
    </source>
</evidence>
<keyword evidence="4 8" id="KW-0822">Tryptophan biosynthesis</keyword>
<protein>
    <recommendedName>
        <fullName evidence="8">Tryptophan synthase alpha chain</fullName>
        <ecNumber evidence="8">4.2.1.20</ecNumber>
    </recommendedName>
</protein>
<evidence type="ECO:0000313" key="11">
    <source>
        <dbReference type="Proteomes" id="UP001254848"/>
    </source>
</evidence>
<dbReference type="Pfam" id="PF00290">
    <property type="entry name" value="Trp_syntA"/>
    <property type="match status" value="1"/>
</dbReference>
<dbReference type="HAMAP" id="MF_00131">
    <property type="entry name" value="Trp_synth_alpha"/>
    <property type="match status" value="1"/>
</dbReference>
<evidence type="ECO:0000256" key="4">
    <source>
        <dbReference type="ARBA" id="ARBA00022822"/>
    </source>
</evidence>
<organism evidence="10 11">
    <name type="scientific">Anaeroselena agilis</name>
    <dbReference type="NCBI Taxonomy" id="3063788"/>
    <lineage>
        <taxon>Bacteria</taxon>
        <taxon>Bacillati</taxon>
        <taxon>Bacillota</taxon>
        <taxon>Negativicutes</taxon>
        <taxon>Acetonemataceae</taxon>
        <taxon>Anaeroselena</taxon>
    </lineage>
</organism>
<dbReference type="RefSeq" id="WP_413781348.1">
    <property type="nucleotide sequence ID" value="NZ_JAUOZS010000001.1"/>
</dbReference>
<comment type="similarity">
    <text evidence="8 9">Belongs to the TrpA family.</text>
</comment>
<dbReference type="PROSITE" id="PS00167">
    <property type="entry name" value="TRP_SYNTHASE_ALPHA"/>
    <property type="match status" value="1"/>
</dbReference>
<dbReference type="SUPFAM" id="SSF51366">
    <property type="entry name" value="Ribulose-phoshate binding barrel"/>
    <property type="match status" value="1"/>
</dbReference>
<evidence type="ECO:0000256" key="7">
    <source>
        <dbReference type="ARBA" id="ARBA00049047"/>
    </source>
</evidence>
<feature type="active site" description="Proton acceptor" evidence="8">
    <location>
        <position position="60"/>
    </location>
</feature>
<feature type="active site" description="Proton acceptor" evidence="8">
    <location>
        <position position="49"/>
    </location>
</feature>
<dbReference type="InterPro" id="IPR013785">
    <property type="entry name" value="Aldolase_TIM"/>
</dbReference>
<gene>
    <name evidence="8 10" type="primary">trpA</name>
    <name evidence="10" type="ORF">Q4T40_16680</name>
</gene>
<dbReference type="EMBL" id="JAUOZS010000001">
    <property type="protein sequence ID" value="MDT8902879.1"/>
    <property type="molecule type" value="Genomic_DNA"/>
</dbReference>
<comment type="pathway">
    <text evidence="1 8">Amino-acid biosynthesis; L-tryptophan biosynthesis; L-tryptophan from chorismate: step 5/5.</text>
</comment>
<keyword evidence="5 8" id="KW-0057">Aromatic amino acid biosynthesis</keyword>
<sequence length="265" mass="26577">MSKLRDKLTARLAAGGKGLIVYLAAGYPDLAATRRAALAAAEAGADIIEIGIPFSDPIADGPVIQQAATVALQGGLKPADALGLVADLTAASPVPVALMLYINTILQYGPARFAAAAAAAGAAGLIVPDLPLEEAAPLQDTCRSHGLDLIQFIAPTSPPDRIARISSQAGGFLYCVSTTGVTGVQTVDYSRLAPLIADARRASGIPIAIGFGIGSPEAAVAAAAHADAVIVGSAVIERLTAGGPEGVRSLVASIRQALDEAGERS</sequence>
<evidence type="ECO:0000256" key="8">
    <source>
        <dbReference type="HAMAP-Rule" id="MF_00131"/>
    </source>
</evidence>
<comment type="subunit">
    <text evidence="2 8">Tetramer of two alpha and two beta chains.</text>
</comment>
<comment type="caution">
    <text evidence="10">The sequence shown here is derived from an EMBL/GenBank/DDBJ whole genome shotgun (WGS) entry which is preliminary data.</text>
</comment>
<dbReference type="Gene3D" id="3.20.20.70">
    <property type="entry name" value="Aldolase class I"/>
    <property type="match status" value="1"/>
</dbReference>
<dbReference type="EC" id="4.2.1.20" evidence="8"/>
<dbReference type="InterPro" id="IPR018204">
    <property type="entry name" value="Trp_synthase_alpha_AS"/>
</dbReference>
<proteinExistence type="inferred from homology"/>
<keyword evidence="3 8" id="KW-0028">Amino-acid biosynthesis</keyword>
<dbReference type="InterPro" id="IPR011060">
    <property type="entry name" value="RibuloseP-bd_barrel"/>
</dbReference>
<dbReference type="NCBIfam" id="TIGR00262">
    <property type="entry name" value="trpA"/>
    <property type="match status" value="1"/>
</dbReference>
<keyword evidence="6 8" id="KW-0456">Lyase</keyword>
<comment type="function">
    <text evidence="8">The alpha subunit is responsible for the aldol cleavage of indoleglycerol phosphate to indole and glyceraldehyde 3-phosphate.</text>
</comment>
<dbReference type="CDD" id="cd04724">
    <property type="entry name" value="Tryptophan_synthase_alpha"/>
    <property type="match status" value="1"/>
</dbReference>
<name>A0ABU3P1G4_9FIRM</name>
<evidence type="ECO:0000313" key="10">
    <source>
        <dbReference type="EMBL" id="MDT8902879.1"/>
    </source>
</evidence>
<evidence type="ECO:0000256" key="1">
    <source>
        <dbReference type="ARBA" id="ARBA00004733"/>
    </source>
</evidence>